<feature type="compositionally biased region" description="Polar residues" evidence="5">
    <location>
        <begin position="1598"/>
        <end position="1618"/>
    </location>
</feature>
<feature type="compositionally biased region" description="Low complexity" evidence="5">
    <location>
        <begin position="533"/>
        <end position="550"/>
    </location>
</feature>
<evidence type="ECO:0000259" key="8">
    <source>
        <dbReference type="PROSITE" id="PS50898"/>
    </source>
</evidence>
<dbReference type="Pfam" id="PF02196">
    <property type="entry name" value="RBD"/>
    <property type="match status" value="1"/>
</dbReference>
<dbReference type="InterPro" id="IPR006020">
    <property type="entry name" value="PTB/PI_dom"/>
</dbReference>
<dbReference type="InterPro" id="IPR003109">
    <property type="entry name" value="GoLoco_motif"/>
</dbReference>
<dbReference type="InterPro" id="IPR011993">
    <property type="entry name" value="PH-like_dom_sf"/>
</dbReference>
<dbReference type="RefSeq" id="XP_022110463.1">
    <property type="nucleotide sequence ID" value="XM_022254771.1"/>
</dbReference>
<dbReference type="PROSITE" id="PS50877">
    <property type="entry name" value="GOLOCO"/>
    <property type="match status" value="1"/>
</dbReference>
<accession>A0A8B7ZYH3</accession>
<feature type="region of interest" description="Disordered" evidence="5">
    <location>
        <begin position="1338"/>
        <end position="1360"/>
    </location>
</feature>
<dbReference type="OrthoDB" id="196547at2759"/>
<dbReference type="PROSITE" id="PS50132">
    <property type="entry name" value="RGS"/>
    <property type="match status" value="1"/>
</dbReference>
<dbReference type="InterPro" id="IPR029071">
    <property type="entry name" value="Ubiquitin-like_domsf"/>
</dbReference>
<dbReference type="Gene3D" id="3.10.20.90">
    <property type="entry name" value="Phosphatidylinositol 3-kinase Catalytic Subunit, Chain A, domain 1"/>
    <property type="match status" value="2"/>
</dbReference>
<dbReference type="GeneID" id="110990014"/>
<feature type="region of interest" description="Disordered" evidence="5">
    <location>
        <begin position="750"/>
        <end position="785"/>
    </location>
</feature>
<keyword evidence="4" id="KW-0677">Repeat</keyword>
<name>A0A8B7ZYH3_ACAPL</name>
<evidence type="ECO:0000256" key="3">
    <source>
        <dbReference type="ARBA" id="ARBA00022490"/>
    </source>
</evidence>
<dbReference type="Pfam" id="PF00595">
    <property type="entry name" value="PDZ"/>
    <property type="match status" value="1"/>
</dbReference>
<dbReference type="Gene3D" id="2.30.42.10">
    <property type="match status" value="1"/>
</dbReference>
<feature type="domain" description="RBD" evidence="8">
    <location>
        <begin position="1052"/>
        <end position="1130"/>
    </location>
</feature>
<feature type="region of interest" description="Disordered" evidence="5">
    <location>
        <begin position="533"/>
        <end position="610"/>
    </location>
</feature>
<evidence type="ECO:0000313" key="10">
    <source>
        <dbReference type="RefSeq" id="XP_022110462.1"/>
    </source>
</evidence>
<dbReference type="Proteomes" id="UP000694845">
    <property type="component" value="Unplaced"/>
</dbReference>
<evidence type="ECO:0000256" key="1">
    <source>
        <dbReference type="ARBA" id="ARBA00004496"/>
    </source>
</evidence>
<dbReference type="SMART" id="SM00455">
    <property type="entry name" value="RBD"/>
    <property type="match status" value="2"/>
</dbReference>
<dbReference type="SMART" id="SM00390">
    <property type="entry name" value="GoLoco"/>
    <property type="match status" value="1"/>
</dbReference>
<feature type="domain" description="PDZ" evidence="6">
    <location>
        <begin position="21"/>
        <end position="98"/>
    </location>
</feature>
<protein>
    <submittedName>
        <fullName evidence="10 11">Regulator of G-protein signaling 12-like isoform X1</fullName>
    </submittedName>
</protein>
<dbReference type="GO" id="GO:0005737">
    <property type="term" value="C:cytoplasm"/>
    <property type="evidence" value="ECO:0007669"/>
    <property type="project" value="UniProtKB-SubCell"/>
</dbReference>
<feature type="compositionally biased region" description="Polar residues" evidence="5">
    <location>
        <begin position="1347"/>
        <end position="1358"/>
    </location>
</feature>
<evidence type="ECO:0000256" key="5">
    <source>
        <dbReference type="SAM" id="MobiDB-lite"/>
    </source>
</evidence>
<feature type="region of interest" description="Disordered" evidence="5">
    <location>
        <begin position="932"/>
        <end position="961"/>
    </location>
</feature>
<dbReference type="OMA" id="HKSEWSK"/>
<evidence type="ECO:0000259" key="7">
    <source>
        <dbReference type="PROSITE" id="PS50132"/>
    </source>
</evidence>
<evidence type="ECO:0000313" key="9">
    <source>
        <dbReference type="Proteomes" id="UP000694845"/>
    </source>
</evidence>
<dbReference type="GO" id="GO:0008277">
    <property type="term" value="P:regulation of G protein-coupled receptor signaling pathway"/>
    <property type="evidence" value="ECO:0007669"/>
    <property type="project" value="TreeGrafter"/>
</dbReference>
<dbReference type="SMART" id="SM00462">
    <property type="entry name" value="PTB"/>
    <property type="match status" value="1"/>
</dbReference>
<feature type="compositionally biased region" description="Polar residues" evidence="5">
    <location>
        <begin position="1021"/>
        <end position="1032"/>
    </location>
</feature>
<evidence type="ECO:0000313" key="12">
    <source>
        <dbReference type="RefSeq" id="XP_022110464.1"/>
    </source>
</evidence>
<dbReference type="InterPro" id="IPR001478">
    <property type="entry name" value="PDZ"/>
</dbReference>
<feature type="compositionally biased region" description="Basic and acidic residues" evidence="5">
    <location>
        <begin position="1257"/>
        <end position="1266"/>
    </location>
</feature>
<feature type="compositionally biased region" description="Polar residues" evidence="5">
    <location>
        <begin position="1581"/>
        <end position="1591"/>
    </location>
</feature>
<gene>
    <name evidence="10 11 12 13 14" type="primary">LOC110990014</name>
</gene>
<feature type="compositionally biased region" description="Polar residues" evidence="5">
    <location>
        <begin position="750"/>
        <end position="760"/>
    </location>
</feature>
<feature type="compositionally biased region" description="Basic and acidic residues" evidence="5">
    <location>
        <begin position="1646"/>
        <end position="1667"/>
    </location>
</feature>
<dbReference type="InterPro" id="IPR046995">
    <property type="entry name" value="RGS10/12/14-like"/>
</dbReference>
<dbReference type="CDD" id="cd17067">
    <property type="entry name" value="RBD2_RGS12_like"/>
    <property type="match status" value="1"/>
</dbReference>
<dbReference type="Pfam" id="PF00615">
    <property type="entry name" value="RGS"/>
    <property type="match status" value="1"/>
</dbReference>
<dbReference type="RefSeq" id="XP_022110466.1">
    <property type="nucleotide sequence ID" value="XM_022254774.1"/>
</dbReference>
<feature type="compositionally biased region" description="Polar residues" evidence="5">
    <location>
        <begin position="998"/>
        <end position="1013"/>
    </location>
</feature>
<dbReference type="InterPro" id="IPR044926">
    <property type="entry name" value="RGS_subdomain_2"/>
</dbReference>
<feature type="domain" description="RBD" evidence="8">
    <location>
        <begin position="1131"/>
        <end position="1201"/>
    </location>
</feature>
<evidence type="ECO:0000259" key="6">
    <source>
        <dbReference type="PROSITE" id="PS50106"/>
    </source>
</evidence>
<dbReference type="SUPFAM" id="SSF50729">
    <property type="entry name" value="PH domain-like"/>
    <property type="match status" value="1"/>
</dbReference>
<feature type="domain" description="RGS" evidence="7">
    <location>
        <begin position="804"/>
        <end position="920"/>
    </location>
</feature>
<feature type="compositionally biased region" description="Basic and acidic residues" evidence="5">
    <location>
        <begin position="572"/>
        <end position="582"/>
    </location>
</feature>
<dbReference type="GO" id="GO:0007165">
    <property type="term" value="P:signal transduction"/>
    <property type="evidence" value="ECO:0007669"/>
    <property type="project" value="InterPro"/>
</dbReference>
<feature type="compositionally biased region" description="Polar residues" evidence="5">
    <location>
        <begin position="255"/>
        <end position="265"/>
    </location>
</feature>
<dbReference type="PROSITE" id="PS50106">
    <property type="entry name" value="PDZ"/>
    <property type="match status" value="1"/>
</dbReference>
<dbReference type="SMART" id="SM00315">
    <property type="entry name" value="RGS"/>
    <property type="match status" value="1"/>
</dbReference>
<dbReference type="PANTHER" id="PTHR45945">
    <property type="entry name" value="REGULATOR OF G-PROTEIN SIGNALING LOCO"/>
    <property type="match status" value="1"/>
</dbReference>
<dbReference type="RefSeq" id="XP_022110464.1">
    <property type="nucleotide sequence ID" value="XM_022254772.1"/>
</dbReference>
<feature type="region of interest" description="Disordered" evidence="5">
    <location>
        <begin position="1535"/>
        <end position="1677"/>
    </location>
</feature>
<dbReference type="KEGG" id="aplc:110990014"/>
<organism evidence="9 12">
    <name type="scientific">Acanthaster planci</name>
    <name type="common">Crown-of-thorns starfish</name>
    <dbReference type="NCBI Taxonomy" id="133434"/>
    <lineage>
        <taxon>Eukaryota</taxon>
        <taxon>Metazoa</taxon>
        <taxon>Echinodermata</taxon>
        <taxon>Eleutherozoa</taxon>
        <taxon>Asterozoa</taxon>
        <taxon>Asteroidea</taxon>
        <taxon>Valvatacea</taxon>
        <taxon>Valvatida</taxon>
        <taxon>Acanthasteridae</taxon>
        <taxon>Acanthaster</taxon>
    </lineage>
</organism>
<evidence type="ECO:0000256" key="4">
    <source>
        <dbReference type="ARBA" id="ARBA00022737"/>
    </source>
</evidence>
<comment type="subcellular location">
    <subcellularLocation>
        <location evidence="1">Cytoplasm</location>
    </subcellularLocation>
</comment>
<evidence type="ECO:0000256" key="2">
    <source>
        <dbReference type="ARBA" id="ARBA00022468"/>
    </source>
</evidence>
<evidence type="ECO:0000313" key="11">
    <source>
        <dbReference type="RefSeq" id="XP_022110463.1"/>
    </source>
</evidence>
<dbReference type="PRINTS" id="PR01301">
    <property type="entry name" value="RGSPROTEIN"/>
</dbReference>
<dbReference type="PANTHER" id="PTHR45945:SF3">
    <property type="entry name" value="REGULATOR OF G-PROTEIN SIGNALING LOCO"/>
    <property type="match status" value="1"/>
</dbReference>
<dbReference type="Gene3D" id="1.10.196.10">
    <property type="match status" value="1"/>
</dbReference>
<evidence type="ECO:0000313" key="13">
    <source>
        <dbReference type="RefSeq" id="XP_022110465.1"/>
    </source>
</evidence>
<dbReference type="SUPFAM" id="SSF48097">
    <property type="entry name" value="Regulator of G-protein signaling, RGS"/>
    <property type="match status" value="1"/>
</dbReference>
<dbReference type="GO" id="GO:0005096">
    <property type="term" value="F:GTPase activator activity"/>
    <property type="evidence" value="ECO:0007669"/>
    <property type="project" value="UniProtKB-KW"/>
</dbReference>
<dbReference type="Gene3D" id="1.10.167.10">
    <property type="entry name" value="Regulator of G-protein Signalling 4, domain 2"/>
    <property type="match status" value="1"/>
</dbReference>
<keyword evidence="3" id="KW-0963">Cytoplasm</keyword>
<dbReference type="FunFam" id="1.10.167.10:FF:000001">
    <property type="entry name" value="Putative regulator of g-protein signaling 12"/>
    <property type="match status" value="1"/>
</dbReference>
<dbReference type="SUPFAM" id="SSF50156">
    <property type="entry name" value="PDZ domain-like"/>
    <property type="match status" value="1"/>
</dbReference>
<feature type="region of interest" description="Disordered" evidence="5">
    <location>
        <begin position="973"/>
        <end position="1032"/>
    </location>
</feature>
<dbReference type="InterPro" id="IPR016137">
    <property type="entry name" value="RGS"/>
</dbReference>
<dbReference type="RefSeq" id="XP_022110462.1">
    <property type="nucleotide sequence ID" value="XM_022254770.1"/>
</dbReference>
<dbReference type="InterPro" id="IPR036305">
    <property type="entry name" value="RGS_sf"/>
</dbReference>
<dbReference type="InterPro" id="IPR036034">
    <property type="entry name" value="PDZ_sf"/>
</dbReference>
<dbReference type="InterPro" id="IPR024066">
    <property type="entry name" value="RGS_subdom1/3"/>
</dbReference>
<dbReference type="Gene3D" id="2.30.29.30">
    <property type="entry name" value="Pleckstrin-homology domain (PH domain)/Phosphotyrosine-binding domain (PTB)"/>
    <property type="match status" value="1"/>
</dbReference>
<sequence>MHLSRRNKTKIPKTSFSNMKTVEVGRGRNGYGFTMNGQYPCILSSILPGSPADVAGLKSGDCVMAVNGENVTRVGHEQIIKLIGTTSGVLRLTVACLDESESSDDDYIPAPRVRFMRSKSTTPSVADRDEGNKDHMKQGTIHEHLEVETPTGINPSSKFAPGHLSPYNQTGKATIKLQKPASSYDYTFWNGRGFEKMTSFQKPRKVKRHAESRQRQRAHSVQNHTNFYDEDDEADQGLRPLTPVEVSNIRYPSLYPNSKQSSQHTKSADSAKEHQVVMSAIVGYLGSIDIPASANLPTASLQAIRGCVRRLHLEQRVHSVMLMEITNTGVELINANRKVTVVYHSDSITFSGICPDDKRCFGIVTAHSQGEVSDCVDSDDEPVGSSCHVFLVDPSLSYHNVHFQMAARFGIECVHDAATNTCQQFPMSSRPLLTHIAGLHSGHGDRLHFADFYGQSAYPAGPRRSNSNSSNSDSGFGNGKETSTESNQHGERVMIVDVAGHIRKQRTREQYNAMAISESSSRYVAHAEINPSQSSYSLSSMSPSSPEQSPKNTLSQSKIHAFDPSGRLTPRARPDPILKDRNGSVTPLARPSATVHDTSSGRLTPRVRPDPVGFCSPVIMQVSKQENGKQSVHVKMHPSITNQYVRQATSTCNMHTEPRSKTTDVGSVKGRPPTGRHSMYAKLDASQGRSMKPLHPNKKAEIQRMSQLPLKMQRQYDLIRRNSDCSEYSSSNLKMSKQNLQQASQFNMQLKQPGTRQSLAASDGELDTAEGDSAMKSEGNQSNPNLLDLANNQEIGRVSSWAVSFDHLLQDELGLACFTEFLKREFSEENIMFWIACETMSKMTKKEELKRMSEHIYSKHLSDEASMPVNLDSSCRSKVLQAIKNPCPDMFKIQQQQIFQLMKYDSYTRFLKSQVYQDCVLAEMAGNPLPGFCRQRSDGSVSSTEEATGDNKRAQKGNKKKYQLWKSSKSYGVDATADSPEKKRKSLLPWNKGKALTKPNSGLEPSTVCTSDSGPLRLSHSHPSANSGNLMNKTAPVTSRASQNEEAIPMEGTCRLVFPNDDVVVLPARHGFTVRDVLTPHLDVRQLSLQSVETFLADSKESYPKSRKKIVDYQQDMATMAGAEIVIEQRVVFKMELPSHRVIGVKSKPTKKLIEVLRPVTHKYNLQLDELVVHLNSSPVPLDLDITVASLDGQKILIETLEQYGAGNYQVRARVDPAPNGTMHRAASEDSIIRKQDARRTHQPVHLPRRLSQNEFSGKENQRDSGRTSVPDIKCQAVTLRPSNSDTSVQTVKSQNRKYRITNNDAEELYSMLSKAQRRRMDDQRGLTIRNLDLPDFLKKPNKNTKNRSQSALGTPYQSDKGDFLQIHEKSKQFKDMAVRCKSTPPTPYNEDLGLGEGIIPSHIQAEAIFGSRGRSSDITPISFNESMMATGNARHDYDDNLDLVDCGFGYHGVTHNNLQTDMNDEKCSPFTYLTDSSVAAGGDVGARDLSYSTELNDRSLGYNYLRAQHHGRHLQGNQHRDEGYRGEEYDLDQTLTKSTSERETFLPPLPDGQLNHTLNLDEANYSPPPPLMSQDKVMSLGQSGNIQGSTLPGHASDMSNQPLTDTDSVNFGDSSLSDDALSPRLPSPSTHDLVMTPYPEEDFDSDSRGHGFHHQDNFPHTLRESEPSVSSRPDVLRSLFGPENINASVLDFSQQNSSQHLASQQSSSTDDLVFCDTSQPRITHSASAYQDSSNSLQQNYSQNIASRSMAVENSARQDVATDNIASQNVLAKNDIISGNMEPKQGISLQWKAANGVQHQRINRDKWETVVKDGRTMRATFV</sequence>
<dbReference type="GO" id="GO:0005634">
    <property type="term" value="C:nucleus"/>
    <property type="evidence" value="ECO:0007669"/>
    <property type="project" value="TreeGrafter"/>
</dbReference>
<dbReference type="RefSeq" id="XP_022110465.1">
    <property type="nucleotide sequence ID" value="XM_022254773.1"/>
</dbReference>
<dbReference type="PROSITE" id="PS50898">
    <property type="entry name" value="RBD"/>
    <property type="match status" value="2"/>
</dbReference>
<proteinExistence type="predicted"/>
<feature type="region of interest" description="Disordered" evidence="5">
    <location>
        <begin position="651"/>
        <end position="676"/>
    </location>
</feature>
<dbReference type="SUPFAM" id="SSF54236">
    <property type="entry name" value="Ubiquitin-like"/>
    <property type="match status" value="2"/>
</dbReference>
<dbReference type="GO" id="GO:0005886">
    <property type="term" value="C:plasma membrane"/>
    <property type="evidence" value="ECO:0007669"/>
    <property type="project" value="TreeGrafter"/>
</dbReference>
<feature type="region of interest" description="Disordered" evidence="5">
    <location>
        <begin position="199"/>
        <end position="238"/>
    </location>
</feature>
<dbReference type="SMART" id="SM00228">
    <property type="entry name" value="PDZ"/>
    <property type="match status" value="1"/>
</dbReference>
<keyword evidence="9" id="KW-1185">Reference proteome</keyword>
<evidence type="ECO:0000313" key="14">
    <source>
        <dbReference type="RefSeq" id="XP_022110466.1"/>
    </source>
</evidence>
<reference evidence="10 11" key="1">
    <citation type="submission" date="2025-04" db="UniProtKB">
        <authorList>
            <consortium name="RefSeq"/>
        </authorList>
    </citation>
    <scope>IDENTIFICATION</scope>
</reference>
<dbReference type="InterPro" id="IPR003116">
    <property type="entry name" value="RBD_dom"/>
</dbReference>
<feature type="compositionally biased region" description="Low complexity" evidence="5">
    <location>
        <begin position="465"/>
        <end position="475"/>
    </location>
</feature>
<dbReference type="CDD" id="cd06710">
    <property type="entry name" value="PDZ_RGS12-like"/>
    <property type="match status" value="1"/>
</dbReference>
<feature type="region of interest" description="Disordered" evidence="5">
    <location>
        <begin position="459"/>
        <end position="492"/>
    </location>
</feature>
<keyword evidence="2" id="KW-0343">GTPase activation</keyword>
<feature type="region of interest" description="Disordered" evidence="5">
    <location>
        <begin position="252"/>
        <end position="271"/>
    </location>
</feature>
<feature type="region of interest" description="Disordered" evidence="5">
    <location>
        <begin position="1237"/>
        <end position="1271"/>
    </location>
</feature>